<evidence type="ECO:0000259" key="3">
    <source>
        <dbReference type="PROSITE" id="PS50158"/>
    </source>
</evidence>
<dbReference type="PANTHER" id="PTHR35046:SF9">
    <property type="entry name" value="RNA-DIRECTED DNA POLYMERASE"/>
    <property type="match status" value="1"/>
</dbReference>
<proteinExistence type="predicted"/>
<dbReference type="PANTHER" id="PTHR35046">
    <property type="entry name" value="ZINC KNUCKLE (CCHC-TYPE) FAMILY PROTEIN"/>
    <property type="match status" value="1"/>
</dbReference>
<feature type="region of interest" description="Disordered" evidence="2">
    <location>
        <begin position="230"/>
        <end position="259"/>
    </location>
</feature>
<feature type="region of interest" description="Disordered" evidence="2">
    <location>
        <begin position="33"/>
        <end position="116"/>
    </location>
</feature>
<comment type="caution">
    <text evidence="4">The sequence shown here is derived from an EMBL/GenBank/DDBJ whole genome shotgun (WGS) entry which is preliminary data.</text>
</comment>
<dbReference type="EMBL" id="QZWG01000016">
    <property type="protein sequence ID" value="RZB60509.1"/>
    <property type="molecule type" value="Genomic_DNA"/>
</dbReference>
<reference evidence="4 5" key="1">
    <citation type="submission" date="2018-09" db="EMBL/GenBank/DDBJ databases">
        <title>A high-quality reference genome of wild soybean provides a powerful tool to mine soybean genomes.</title>
        <authorList>
            <person name="Xie M."/>
            <person name="Chung C.Y.L."/>
            <person name="Li M.-W."/>
            <person name="Wong F.-L."/>
            <person name="Chan T.-F."/>
            <person name="Lam H.-M."/>
        </authorList>
    </citation>
    <scope>NUCLEOTIDE SEQUENCE [LARGE SCALE GENOMIC DNA]</scope>
    <source>
        <strain evidence="5">cv. W05</strain>
        <tissue evidence="4">Hypocotyl of etiolated seedlings</tissue>
    </source>
</reference>
<dbReference type="InterPro" id="IPR043502">
    <property type="entry name" value="DNA/RNA_pol_sf"/>
</dbReference>
<name>A0A445GH02_GLYSO</name>
<keyword evidence="1" id="KW-0863">Zinc-finger</keyword>
<feature type="domain" description="CCHC-type" evidence="3">
    <location>
        <begin position="201"/>
        <end position="216"/>
    </location>
</feature>
<gene>
    <name evidence="4" type="ORF">D0Y65_043320</name>
</gene>
<evidence type="ECO:0000256" key="1">
    <source>
        <dbReference type="PROSITE-ProRule" id="PRU00047"/>
    </source>
</evidence>
<feature type="compositionally biased region" description="Basic and acidic residues" evidence="2">
    <location>
        <begin position="33"/>
        <end position="75"/>
    </location>
</feature>
<dbReference type="GO" id="GO:0003676">
    <property type="term" value="F:nucleic acid binding"/>
    <property type="evidence" value="ECO:0007669"/>
    <property type="project" value="InterPro"/>
</dbReference>
<organism evidence="4 5">
    <name type="scientific">Glycine soja</name>
    <name type="common">Wild soybean</name>
    <dbReference type="NCBI Taxonomy" id="3848"/>
    <lineage>
        <taxon>Eukaryota</taxon>
        <taxon>Viridiplantae</taxon>
        <taxon>Streptophyta</taxon>
        <taxon>Embryophyta</taxon>
        <taxon>Tracheophyta</taxon>
        <taxon>Spermatophyta</taxon>
        <taxon>Magnoliopsida</taxon>
        <taxon>eudicotyledons</taxon>
        <taxon>Gunneridae</taxon>
        <taxon>Pentapetalae</taxon>
        <taxon>rosids</taxon>
        <taxon>fabids</taxon>
        <taxon>Fabales</taxon>
        <taxon>Fabaceae</taxon>
        <taxon>Papilionoideae</taxon>
        <taxon>50 kb inversion clade</taxon>
        <taxon>NPAAA clade</taxon>
        <taxon>indigoferoid/millettioid clade</taxon>
        <taxon>Phaseoleae</taxon>
        <taxon>Glycine</taxon>
        <taxon>Glycine subgen. Soja</taxon>
    </lineage>
</organism>
<evidence type="ECO:0000313" key="4">
    <source>
        <dbReference type="EMBL" id="RZB60509.1"/>
    </source>
</evidence>
<evidence type="ECO:0000313" key="5">
    <source>
        <dbReference type="Proteomes" id="UP000289340"/>
    </source>
</evidence>
<feature type="compositionally biased region" description="Polar residues" evidence="2">
    <location>
        <begin position="76"/>
        <end position="85"/>
    </location>
</feature>
<feature type="region of interest" description="Disordered" evidence="2">
    <location>
        <begin position="148"/>
        <end position="193"/>
    </location>
</feature>
<feature type="compositionally biased region" description="Basic residues" evidence="2">
    <location>
        <begin position="98"/>
        <end position="111"/>
    </location>
</feature>
<dbReference type="InterPro" id="IPR043128">
    <property type="entry name" value="Rev_trsase/Diguanyl_cyclase"/>
</dbReference>
<keyword evidence="1" id="KW-0862">Zinc</keyword>
<feature type="region of interest" description="Disordered" evidence="2">
    <location>
        <begin position="1"/>
        <end position="21"/>
    </location>
</feature>
<dbReference type="PROSITE" id="PS50158">
    <property type="entry name" value="ZF_CCHC"/>
    <property type="match status" value="1"/>
</dbReference>
<dbReference type="InterPro" id="IPR001878">
    <property type="entry name" value="Znf_CCHC"/>
</dbReference>
<dbReference type="GO" id="GO:0008270">
    <property type="term" value="F:zinc ion binding"/>
    <property type="evidence" value="ECO:0007669"/>
    <property type="project" value="UniProtKB-KW"/>
</dbReference>
<dbReference type="SUPFAM" id="SSF57756">
    <property type="entry name" value="Retrovirus zinc finger-like domains"/>
    <property type="match status" value="1"/>
</dbReference>
<dbReference type="Proteomes" id="UP000289340">
    <property type="component" value="Chromosome 16"/>
</dbReference>
<accession>A0A445GH02</accession>
<feature type="compositionally biased region" description="Basic and acidic residues" evidence="2">
    <location>
        <begin position="175"/>
        <end position="188"/>
    </location>
</feature>
<feature type="compositionally biased region" description="Polar residues" evidence="2">
    <location>
        <begin position="1"/>
        <end position="12"/>
    </location>
</feature>
<protein>
    <recommendedName>
        <fullName evidence="3">CCHC-type domain-containing protein</fullName>
    </recommendedName>
</protein>
<dbReference type="Gene3D" id="3.30.70.270">
    <property type="match status" value="1"/>
</dbReference>
<keyword evidence="5" id="KW-1185">Reference proteome</keyword>
<dbReference type="InterPro" id="IPR036875">
    <property type="entry name" value="Znf_CCHC_sf"/>
</dbReference>
<dbReference type="AlphaFoldDB" id="A0A445GH02"/>
<feature type="compositionally biased region" description="Basic and acidic residues" evidence="2">
    <location>
        <begin position="86"/>
        <end position="97"/>
    </location>
</feature>
<evidence type="ECO:0000256" key="2">
    <source>
        <dbReference type="SAM" id="MobiDB-lite"/>
    </source>
</evidence>
<sequence length="548" mass="63447">MSHHSSSVNGEGTSHKDPLSRILDELSSLKLWKEKQERKEKGKKRVEEISQDERKKIREEERRKIMKEMKREKHASYSSHNSCKSLSEELRDYYEGRHRSHLRPHSHRREKERKPQEANINLSYFHGKDNVEANLDWEIRVEQQLKKKSTSKSYGSHSYPKKDQGQGILGVTPSKPKDDKGKAIEKQAPKASMQEKTSSIKCFKCLGRGHITSQCPTTKTMIMRGQDIYSSQDEATTSPSSSESEEAKWEESSEEIYPQEDGQPLVVKEKCKEVSVSSKRLAKKETHFTIKTNIKETFPLRQPPHFLFCKKTLASIATPLGLEFIPQVKKLLDESLVRKSLNPCAFLVPKIGIIRHQVPKIGGMMNVLSGATLFCKITRTPNIFMVCVHRDPLGRFVLIFSFNTNLGTHMGHLRFVILFGRNNQYENTEKGMFYCVTFLNFSNSDQRVPMNPKRIKVIPEWLTPPSIRKIWGFHDLTNFYKRFVPYFSILVAPLIELMRNHVPSWEDAQEMNFRPYLTSTYQTPLIHMFLFFLQVLREGAQSIKNLGI</sequence>
<keyword evidence="1" id="KW-0479">Metal-binding</keyword>
<dbReference type="SUPFAM" id="SSF56672">
    <property type="entry name" value="DNA/RNA polymerases"/>
    <property type="match status" value="1"/>
</dbReference>